<gene>
    <name evidence="2" type="ORF">METZ01_LOCUS9308</name>
</gene>
<keyword evidence="1" id="KW-0472">Membrane</keyword>
<dbReference type="Gene3D" id="1.10.1760.20">
    <property type="match status" value="1"/>
</dbReference>
<evidence type="ECO:0008006" key="3">
    <source>
        <dbReference type="Google" id="ProtNLM"/>
    </source>
</evidence>
<dbReference type="AlphaFoldDB" id="A0A381NQR1"/>
<protein>
    <recommendedName>
        <fullName evidence="3">Biotin transporter</fullName>
    </recommendedName>
</protein>
<evidence type="ECO:0000313" key="2">
    <source>
        <dbReference type="EMBL" id="SUZ56454.1"/>
    </source>
</evidence>
<feature type="transmembrane region" description="Helical" evidence="1">
    <location>
        <begin position="52"/>
        <end position="69"/>
    </location>
</feature>
<proteinExistence type="predicted"/>
<dbReference type="EMBL" id="UINC01000502">
    <property type="protein sequence ID" value="SUZ56454.1"/>
    <property type="molecule type" value="Genomic_DNA"/>
</dbReference>
<dbReference type="PANTHER" id="PTHR34295">
    <property type="entry name" value="BIOTIN TRANSPORTER BIOY"/>
    <property type="match status" value="1"/>
</dbReference>
<feature type="transmembrane region" description="Helical" evidence="1">
    <location>
        <begin position="104"/>
        <end position="121"/>
    </location>
</feature>
<keyword evidence="1" id="KW-0812">Transmembrane</keyword>
<dbReference type="InterPro" id="IPR003784">
    <property type="entry name" value="BioY"/>
</dbReference>
<dbReference type="Pfam" id="PF02632">
    <property type="entry name" value="BioY"/>
    <property type="match status" value="1"/>
</dbReference>
<dbReference type="GO" id="GO:0005886">
    <property type="term" value="C:plasma membrane"/>
    <property type="evidence" value="ECO:0007669"/>
    <property type="project" value="InterPro"/>
</dbReference>
<name>A0A381NQR1_9ZZZZ</name>
<dbReference type="PANTHER" id="PTHR34295:SF1">
    <property type="entry name" value="BIOTIN TRANSPORTER BIOY"/>
    <property type="match status" value="1"/>
</dbReference>
<organism evidence="2">
    <name type="scientific">marine metagenome</name>
    <dbReference type="NCBI Taxonomy" id="408172"/>
    <lineage>
        <taxon>unclassified sequences</taxon>
        <taxon>metagenomes</taxon>
        <taxon>ecological metagenomes</taxon>
    </lineage>
</organism>
<sequence length="200" mass="20633">MTAITALPQRVTLLDIIPRSRVRDVVAVFGFALATAGAAQISIPLGFTPVPITGQTFAVLLAGGALGANRGAISQFLYLFMGAVGLPFYADGASGWDVATGSTAGYLFGFIVAAYLVGRLAEKGQDRRLGTSIPAILAGTVVIYVMGASWLAMELNIPLTAGIGEPSAIAYGVAPFLVGDFIKAILAGVLFPAAWRLSNQ</sequence>
<dbReference type="PIRSF" id="PIRSF016661">
    <property type="entry name" value="BioY"/>
    <property type="match status" value="1"/>
</dbReference>
<reference evidence="2" key="1">
    <citation type="submission" date="2018-05" db="EMBL/GenBank/DDBJ databases">
        <authorList>
            <person name="Lanie J.A."/>
            <person name="Ng W.-L."/>
            <person name="Kazmierczak K.M."/>
            <person name="Andrzejewski T.M."/>
            <person name="Davidsen T.M."/>
            <person name="Wayne K.J."/>
            <person name="Tettelin H."/>
            <person name="Glass J.I."/>
            <person name="Rusch D."/>
            <person name="Podicherti R."/>
            <person name="Tsui H.-C.T."/>
            <person name="Winkler M.E."/>
        </authorList>
    </citation>
    <scope>NUCLEOTIDE SEQUENCE</scope>
</reference>
<feature type="transmembrane region" description="Helical" evidence="1">
    <location>
        <begin position="133"/>
        <end position="153"/>
    </location>
</feature>
<accession>A0A381NQR1</accession>
<feature type="transmembrane region" description="Helical" evidence="1">
    <location>
        <begin position="173"/>
        <end position="195"/>
    </location>
</feature>
<evidence type="ECO:0000256" key="1">
    <source>
        <dbReference type="SAM" id="Phobius"/>
    </source>
</evidence>
<feature type="transmembrane region" description="Helical" evidence="1">
    <location>
        <begin position="76"/>
        <end position="92"/>
    </location>
</feature>
<feature type="transmembrane region" description="Helical" evidence="1">
    <location>
        <begin position="25"/>
        <end position="46"/>
    </location>
</feature>
<keyword evidence="1" id="KW-1133">Transmembrane helix</keyword>
<dbReference type="GO" id="GO:0015225">
    <property type="term" value="F:biotin transmembrane transporter activity"/>
    <property type="evidence" value="ECO:0007669"/>
    <property type="project" value="InterPro"/>
</dbReference>